<dbReference type="PANTHER" id="PTHR24189:SF50">
    <property type="entry name" value="ANKYRIN REPEAT AND SOCS BOX PROTEIN 2"/>
    <property type="match status" value="1"/>
</dbReference>
<dbReference type="PROSITE" id="PS50088">
    <property type="entry name" value="ANK_REPEAT"/>
    <property type="match status" value="2"/>
</dbReference>
<evidence type="ECO:0000256" key="1">
    <source>
        <dbReference type="ARBA" id="ARBA00022737"/>
    </source>
</evidence>
<sequence>MANVSLLSLPNELIYQIASDMCVRDIISLIQCYPTLRHPLLWLCEHKRKKQELQGPLTACIQTDNADGVRLLLSVNADIEYIGDNTNDRPKRSTDRRNSGYYWNGSNVYWALKNNNQEMVEACLAHLAQMKMEIPRLSVDSVEKALHFAARSGYFSILKILADLNSDAIQPALLLVDLGAHCNLTDAFHYYDSHKPILLALFKCSSIFNSILKLLVETGADVSSEDVLHGFIATSNRCTFSNEETAKLLVEHGASAGVRDYIARAVMNKNNKKALIELLVACGLIPDKTNGWGRVPVNVFGPKETFEDRALLIKQLLELDANIRHRTFFGPALLQSGNSNGSKTCESESETEQTGDETCLTFIHKSVKLLLGYRTDGKIGDSEQRGPLHQADNRGLVKLILAHGAEVNVVDSYSQMPLHTITYGASKATVETIKLLLKHGADISAKNADDNTPLHLAVLTSSWEVVKLLLDHGADRNSRNLDGEIPMDLLARRRSHREQFSLNRENRRGLICLKTFKFVDSYWRGWQTYWAPPPFYGY</sequence>
<evidence type="ECO:0000313" key="4">
    <source>
        <dbReference type="EMBL" id="OQE01719.1"/>
    </source>
</evidence>
<dbReference type="InterPro" id="IPR050745">
    <property type="entry name" value="Multifunctional_regulatory"/>
</dbReference>
<dbReference type="SMART" id="SM00248">
    <property type="entry name" value="ANK"/>
    <property type="match status" value="7"/>
</dbReference>
<evidence type="ECO:0000313" key="5">
    <source>
        <dbReference type="Proteomes" id="UP000191518"/>
    </source>
</evidence>
<dbReference type="STRING" id="29845.A0A1V6RJW2"/>
<protein>
    <submittedName>
        <fullName evidence="4">Uncharacterized protein</fullName>
    </submittedName>
</protein>
<reference evidence="5" key="1">
    <citation type="journal article" date="2017" name="Nat. Microbiol.">
        <title>Global analysis of biosynthetic gene clusters reveals vast potential of secondary metabolite production in Penicillium species.</title>
        <authorList>
            <person name="Nielsen J.C."/>
            <person name="Grijseels S."/>
            <person name="Prigent S."/>
            <person name="Ji B."/>
            <person name="Dainat J."/>
            <person name="Nielsen K.F."/>
            <person name="Frisvad J.C."/>
            <person name="Workman M."/>
            <person name="Nielsen J."/>
        </authorList>
    </citation>
    <scope>NUCLEOTIDE SEQUENCE [LARGE SCALE GENOMIC DNA]</scope>
    <source>
        <strain evidence="5">IBT 29486</strain>
    </source>
</reference>
<dbReference type="AlphaFoldDB" id="A0A1V6RJW2"/>
<dbReference type="Proteomes" id="UP000191518">
    <property type="component" value="Unassembled WGS sequence"/>
</dbReference>
<keyword evidence="1" id="KW-0677">Repeat</keyword>
<organism evidence="4 5">
    <name type="scientific">Penicillium vulpinum</name>
    <dbReference type="NCBI Taxonomy" id="29845"/>
    <lineage>
        <taxon>Eukaryota</taxon>
        <taxon>Fungi</taxon>
        <taxon>Dikarya</taxon>
        <taxon>Ascomycota</taxon>
        <taxon>Pezizomycotina</taxon>
        <taxon>Eurotiomycetes</taxon>
        <taxon>Eurotiomycetidae</taxon>
        <taxon>Eurotiales</taxon>
        <taxon>Aspergillaceae</taxon>
        <taxon>Penicillium</taxon>
    </lineage>
</organism>
<dbReference type="Gene3D" id="1.25.40.20">
    <property type="entry name" value="Ankyrin repeat-containing domain"/>
    <property type="match status" value="4"/>
</dbReference>
<dbReference type="SUPFAM" id="SSF48403">
    <property type="entry name" value="Ankyrin repeat"/>
    <property type="match status" value="2"/>
</dbReference>
<dbReference type="InterPro" id="IPR036770">
    <property type="entry name" value="Ankyrin_rpt-contain_sf"/>
</dbReference>
<evidence type="ECO:0000256" key="3">
    <source>
        <dbReference type="PROSITE-ProRule" id="PRU00023"/>
    </source>
</evidence>
<gene>
    <name evidence="4" type="ORF">PENVUL_c041G03133</name>
</gene>
<dbReference type="PANTHER" id="PTHR24189">
    <property type="entry name" value="MYOTROPHIN"/>
    <property type="match status" value="1"/>
</dbReference>
<comment type="caution">
    <text evidence="4">The sequence shown here is derived from an EMBL/GenBank/DDBJ whole genome shotgun (WGS) entry which is preliminary data.</text>
</comment>
<evidence type="ECO:0000256" key="2">
    <source>
        <dbReference type="ARBA" id="ARBA00023043"/>
    </source>
</evidence>
<feature type="repeat" description="ANK" evidence="3">
    <location>
        <begin position="413"/>
        <end position="448"/>
    </location>
</feature>
<dbReference type="PROSITE" id="PS50297">
    <property type="entry name" value="ANK_REP_REGION"/>
    <property type="match status" value="1"/>
</dbReference>
<proteinExistence type="predicted"/>
<dbReference type="InterPro" id="IPR002110">
    <property type="entry name" value="Ankyrin_rpt"/>
</dbReference>
<dbReference type="Pfam" id="PF12796">
    <property type="entry name" value="Ank_2"/>
    <property type="match status" value="1"/>
</dbReference>
<dbReference type="EMBL" id="MDYP01000041">
    <property type="protein sequence ID" value="OQE01719.1"/>
    <property type="molecule type" value="Genomic_DNA"/>
</dbReference>
<keyword evidence="2 3" id="KW-0040">ANK repeat</keyword>
<accession>A0A1V6RJW2</accession>
<feature type="repeat" description="ANK" evidence="3">
    <location>
        <begin position="449"/>
        <end position="481"/>
    </location>
</feature>
<keyword evidence="5" id="KW-1185">Reference proteome</keyword>
<name>A0A1V6RJW2_9EURO</name>